<evidence type="ECO:0000313" key="1">
    <source>
        <dbReference type="EMBL" id="KAI3691646.1"/>
    </source>
</evidence>
<reference evidence="1 2" key="2">
    <citation type="journal article" date="2022" name="Mol. Ecol. Resour.">
        <title>The genomes of chicory, endive, great burdock and yacon provide insights into Asteraceae paleo-polyploidization history and plant inulin production.</title>
        <authorList>
            <person name="Fan W."/>
            <person name="Wang S."/>
            <person name="Wang H."/>
            <person name="Wang A."/>
            <person name="Jiang F."/>
            <person name="Liu H."/>
            <person name="Zhao H."/>
            <person name="Xu D."/>
            <person name="Zhang Y."/>
        </authorList>
    </citation>
    <scope>NUCLEOTIDE SEQUENCE [LARGE SCALE GENOMIC DNA]</scope>
    <source>
        <strain evidence="2">cv. Niubang</strain>
    </source>
</reference>
<organism evidence="1 2">
    <name type="scientific">Arctium lappa</name>
    <name type="common">Greater burdock</name>
    <name type="synonym">Lappa major</name>
    <dbReference type="NCBI Taxonomy" id="4217"/>
    <lineage>
        <taxon>Eukaryota</taxon>
        <taxon>Viridiplantae</taxon>
        <taxon>Streptophyta</taxon>
        <taxon>Embryophyta</taxon>
        <taxon>Tracheophyta</taxon>
        <taxon>Spermatophyta</taxon>
        <taxon>Magnoliopsida</taxon>
        <taxon>eudicotyledons</taxon>
        <taxon>Gunneridae</taxon>
        <taxon>Pentapetalae</taxon>
        <taxon>asterids</taxon>
        <taxon>campanulids</taxon>
        <taxon>Asterales</taxon>
        <taxon>Asteraceae</taxon>
        <taxon>Carduoideae</taxon>
        <taxon>Cardueae</taxon>
        <taxon>Arctiinae</taxon>
        <taxon>Arctium</taxon>
    </lineage>
</organism>
<protein>
    <submittedName>
        <fullName evidence="1">Uncharacterized protein</fullName>
    </submittedName>
</protein>
<reference evidence="2" key="1">
    <citation type="journal article" date="2022" name="Mol. Ecol. Resour.">
        <title>The genomes of chicory, endive, great burdock and yacon provide insights into Asteraceae palaeo-polyploidization history and plant inulin production.</title>
        <authorList>
            <person name="Fan W."/>
            <person name="Wang S."/>
            <person name="Wang H."/>
            <person name="Wang A."/>
            <person name="Jiang F."/>
            <person name="Liu H."/>
            <person name="Zhao H."/>
            <person name="Xu D."/>
            <person name="Zhang Y."/>
        </authorList>
    </citation>
    <scope>NUCLEOTIDE SEQUENCE [LARGE SCALE GENOMIC DNA]</scope>
    <source>
        <strain evidence="2">cv. Niubang</strain>
    </source>
</reference>
<dbReference type="EMBL" id="CM042057">
    <property type="protein sequence ID" value="KAI3691646.1"/>
    <property type="molecule type" value="Genomic_DNA"/>
</dbReference>
<dbReference type="Proteomes" id="UP001055879">
    <property type="component" value="Linkage Group LG11"/>
</dbReference>
<accession>A0ACB8Z2Q5</accession>
<proteinExistence type="predicted"/>
<name>A0ACB8Z2Q5_ARCLA</name>
<comment type="caution">
    <text evidence="1">The sequence shown here is derived from an EMBL/GenBank/DDBJ whole genome shotgun (WGS) entry which is preliminary data.</text>
</comment>
<evidence type="ECO:0000313" key="2">
    <source>
        <dbReference type="Proteomes" id="UP001055879"/>
    </source>
</evidence>
<gene>
    <name evidence="1" type="ORF">L6452_31446</name>
</gene>
<sequence>MLELFARDRATGGAAETAKERRNRMTTNQQRSETIDEIDRMVSIDEINLENFISSDDIQVTSTMSASQMNQPKVTTSKSKKRKVEEDVTASKITVAIDNVANAISESTHAFERSHRPVYLGEQIYNELDLMGVGPEKMSRAYLFLVANPENAHALFGFPLPLRMSLLKEMMGADY</sequence>
<keyword evidence="2" id="KW-1185">Reference proteome</keyword>